<feature type="transmembrane region" description="Helical" evidence="2">
    <location>
        <begin position="105"/>
        <end position="130"/>
    </location>
</feature>
<feature type="transmembrane region" description="Helical" evidence="2">
    <location>
        <begin position="261"/>
        <end position="283"/>
    </location>
</feature>
<dbReference type="Proteomes" id="UP000290439">
    <property type="component" value="Chromosome"/>
</dbReference>
<dbReference type="Pfam" id="PF14219">
    <property type="entry name" value="DUF4328"/>
    <property type="match status" value="1"/>
</dbReference>
<dbReference type="InterPro" id="IPR025565">
    <property type="entry name" value="DUF4328"/>
</dbReference>
<evidence type="ECO:0000256" key="2">
    <source>
        <dbReference type="SAM" id="Phobius"/>
    </source>
</evidence>
<gene>
    <name evidence="4" type="ORF">NCTC10797_04412</name>
</gene>
<dbReference type="EMBL" id="LR215973">
    <property type="protein sequence ID" value="VFB00612.1"/>
    <property type="molecule type" value="Genomic_DNA"/>
</dbReference>
<feature type="transmembrane region" description="Helical" evidence="2">
    <location>
        <begin position="150"/>
        <end position="174"/>
    </location>
</feature>
<feature type="transmembrane region" description="Helical" evidence="2">
    <location>
        <begin position="231"/>
        <end position="249"/>
    </location>
</feature>
<feature type="region of interest" description="Disordered" evidence="1">
    <location>
        <begin position="55"/>
        <end position="76"/>
    </location>
</feature>
<evidence type="ECO:0000256" key="1">
    <source>
        <dbReference type="SAM" id="MobiDB-lite"/>
    </source>
</evidence>
<proteinExistence type="predicted"/>
<feature type="compositionally biased region" description="Basic and acidic residues" evidence="1">
    <location>
        <begin position="360"/>
        <end position="372"/>
    </location>
</feature>
<feature type="transmembrane region" description="Helical" evidence="2">
    <location>
        <begin position="194"/>
        <end position="211"/>
    </location>
</feature>
<organism evidence="4 5">
    <name type="scientific">Nocardia cyriacigeorgica</name>
    <dbReference type="NCBI Taxonomy" id="135487"/>
    <lineage>
        <taxon>Bacteria</taxon>
        <taxon>Bacillati</taxon>
        <taxon>Actinomycetota</taxon>
        <taxon>Actinomycetes</taxon>
        <taxon>Mycobacteriales</taxon>
        <taxon>Nocardiaceae</taxon>
        <taxon>Nocardia</taxon>
    </lineage>
</organism>
<keyword evidence="2" id="KW-1133">Transmembrane helix</keyword>
<accession>A0A4U8W3P9</accession>
<keyword evidence="2" id="KW-0472">Membrane</keyword>
<dbReference type="AlphaFoldDB" id="A0A4U8W3P9"/>
<keyword evidence="2" id="KW-0812">Transmembrane</keyword>
<sequence>MSTVVQPCARCGARWAVQQAAPMHWCPRCRGVLLSPGPIDAPAERRNYRWVARRPDHRPRGSVAPGRTGPTPTPHYTEIPRWGLRDEPAPEPVAARPPLSVLAGWLPALLIATALMFAIAAGSELGRYLLLLRNRTYLIDPLLLTFSDAMVNASALFAAVLALLAAVAAVGWLIQARRAGYQGRGLRDPRSPRMLVLGCVIPVVNLLWPGVFLSEMVAGREDPRPLRAVRVWWAIWVFGGLCAAAALAWRGADSLQAEADGVLFTAFTDAVAVAVAVATLWVVRMVEGRDLLGRAHTAHRWVVAADPAVPVIEPVQPGSATVAARADAETGRADAETGRADAATEGGADAEPSAASPAAADREHQEQEVVAK</sequence>
<feature type="compositionally biased region" description="Basic and acidic residues" evidence="1">
    <location>
        <begin position="326"/>
        <end position="339"/>
    </location>
</feature>
<evidence type="ECO:0000313" key="4">
    <source>
        <dbReference type="EMBL" id="VFB00612.1"/>
    </source>
</evidence>
<evidence type="ECO:0000313" key="5">
    <source>
        <dbReference type="Proteomes" id="UP000290439"/>
    </source>
</evidence>
<name>A0A4U8W3P9_9NOCA</name>
<feature type="region of interest" description="Disordered" evidence="1">
    <location>
        <begin position="320"/>
        <end position="372"/>
    </location>
</feature>
<dbReference type="RefSeq" id="WP_197731575.1">
    <property type="nucleotide sequence ID" value="NZ_LR215973.1"/>
</dbReference>
<reference evidence="4 5" key="1">
    <citation type="submission" date="2019-02" db="EMBL/GenBank/DDBJ databases">
        <authorList>
            <consortium name="Pathogen Informatics"/>
        </authorList>
    </citation>
    <scope>NUCLEOTIDE SEQUENCE [LARGE SCALE GENOMIC DNA]</scope>
    <source>
        <strain evidence="4 5">3012STDY6756504</strain>
    </source>
</reference>
<feature type="compositionally biased region" description="Low complexity" evidence="1">
    <location>
        <begin position="340"/>
        <end position="359"/>
    </location>
</feature>
<evidence type="ECO:0000259" key="3">
    <source>
        <dbReference type="Pfam" id="PF14219"/>
    </source>
</evidence>
<protein>
    <recommendedName>
        <fullName evidence="3">DUF4328 domain-containing protein</fullName>
    </recommendedName>
</protein>
<feature type="domain" description="DUF4328" evidence="3">
    <location>
        <begin position="135"/>
        <end position="287"/>
    </location>
</feature>